<dbReference type="InterPro" id="IPR000086">
    <property type="entry name" value="NUDIX_hydrolase_dom"/>
</dbReference>
<evidence type="ECO:0000313" key="8">
    <source>
        <dbReference type="EMBL" id="OMJ88070.1"/>
    </source>
</evidence>
<dbReference type="EMBL" id="MPUH01000160">
    <property type="protein sequence ID" value="OMJ88070.1"/>
    <property type="molecule type" value="Genomic_DNA"/>
</dbReference>
<evidence type="ECO:0000256" key="2">
    <source>
        <dbReference type="ARBA" id="ARBA00001946"/>
    </source>
</evidence>
<dbReference type="AlphaFoldDB" id="A0A1R2CGJ5"/>
<evidence type="ECO:0000256" key="3">
    <source>
        <dbReference type="ARBA" id="ARBA00022723"/>
    </source>
</evidence>
<keyword evidence="5" id="KW-0460">Magnesium</keyword>
<dbReference type="Gene3D" id="3.90.79.10">
    <property type="entry name" value="Nucleoside Triphosphate Pyrophosphohydrolase"/>
    <property type="match status" value="1"/>
</dbReference>
<dbReference type="PANTHER" id="PTHR12318">
    <property type="entry name" value="TESTOSTERONE-REGULATED PROTEIN RP2"/>
    <property type="match status" value="1"/>
</dbReference>
<proteinExistence type="predicted"/>
<accession>A0A1R2CGJ5</accession>
<protein>
    <recommendedName>
        <fullName evidence="7">Nudix hydrolase domain-containing protein</fullName>
    </recommendedName>
</protein>
<dbReference type="Proteomes" id="UP000187209">
    <property type="component" value="Unassembled WGS sequence"/>
</dbReference>
<evidence type="ECO:0000259" key="7">
    <source>
        <dbReference type="PROSITE" id="PS51462"/>
    </source>
</evidence>
<dbReference type="OrthoDB" id="293713at2759"/>
<comment type="caution">
    <text evidence="8">The sequence shown here is derived from an EMBL/GenBank/DDBJ whole genome shotgun (WGS) entry which is preliminary data.</text>
</comment>
<evidence type="ECO:0000256" key="1">
    <source>
        <dbReference type="ARBA" id="ARBA00001936"/>
    </source>
</evidence>
<dbReference type="PROSITE" id="PS51462">
    <property type="entry name" value="NUDIX"/>
    <property type="match status" value="1"/>
</dbReference>
<keyword evidence="6" id="KW-0464">Manganese</keyword>
<dbReference type="InterPro" id="IPR039121">
    <property type="entry name" value="NUDT19"/>
</dbReference>
<organism evidence="8 9">
    <name type="scientific">Stentor coeruleus</name>
    <dbReference type="NCBI Taxonomy" id="5963"/>
    <lineage>
        <taxon>Eukaryota</taxon>
        <taxon>Sar</taxon>
        <taxon>Alveolata</taxon>
        <taxon>Ciliophora</taxon>
        <taxon>Postciliodesmatophora</taxon>
        <taxon>Heterotrichea</taxon>
        <taxon>Heterotrichida</taxon>
        <taxon>Stentoridae</taxon>
        <taxon>Stentor</taxon>
    </lineage>
</organism>
<sequence length="273" mass="31670">MSKPKLSASLIICRERPNHPWEILMIKRKSNITFSNAMVFPGGSLDNEDTYPEWHNIIGCSTDTIPSTSFSEKIDLTSLRIAAIRETWEEIGVLLSKTKSKPPASNSLLETCKTYNIIPSIEKLHFLTRIIAPAYVGKRFDTTFFISIEGEQEIILDNIEADNYIWGTPDYFINEYMANRMIIWVPQLFILKKISAFRNLSEVFHGASFFNKIPNLFQTKDYYDKKFLFYLPGDYRHDLTSLDIKEKKYVNSFELDGQNMTIIESPELLDYFP</sequence>
<evidence type="ECO:0000256" key="6">
    <source>
        <dbReference type="ARBA" id="ARBA00023211"/>
    </source>
</evidence>
<dbReference type="CDD" id="cd18870">
    <property type="entry name" value="NUDIX_AcylCoAdiphos_Nudt19"/>
    <property type="match status" value="1"/>
</dbReference>
<keyword evidence="3" id="KW-0479">Metal-binding</keyword>
<dbReference type="InterPro" id="IPR015797">
    <property type="entry name" value="NUDIX_hydrolase-like_dom_sf"/>
</dbReference>
<evidence type="ECO:0000256" key="5">
    <source>
        <dbReference type="ARBA" id="ARBA00022842"/>
    </source>
</evidence>
<dbReference type="GO" id="GO:0016818">
    <property type="term" value="F:hydrolase activity, acting on acid anhydrides, in phosphorus-containing anhydrides"/>
    <property type="evidence" value="ECO:0007669"/>
    <property type="project" value="InterPro"/>
</dbReference>
<dbReference type="GO" id="GO:0005739">
    <property type="term" value="C:mitochondrion"/>
    <property type="evidence" value="ECO:0007669"/>
    <property type="project" value="TreeGrafter"/>
</dbReference>
<feature type="domain" description="Nudix hydrolase" evidence="7">
    <location>
        <begin position="3"/>
        <end position="189"/>
    </location>
</feature>
<gene>
    <name evidence="8" type="ORF">SteCoe_10053</name>
</gene>
<dbReference type="SUPFAM" id="SSF55811">
    <property type="entry name" value="Nudix"/>
    <property type="match status" value="1"/>
</dbReference>
<keyword evidence="9" id="KW-1185">Reference proteome</keyword>
<dbReference type="GO" id="GO:0046872">
    <property type="term" value="F:metal ion binding"/>
    <property type="evidence" value="ECO:0007669"/>
    <property type="project" value="UniProtKB-KW"/>
</dbReference>
<dbReference type="PANTHER" id="PTHR12318:SF0">
    <property type="entry name" value="ACYL-COENZYME A DIPHOSPHATASE NUDT19"/>
    <property type="match status" value="1"/>
</dbReference>
<keyword evidence="4" id="KW-0378">Hydrolase</keyword>
<comment type="cofactor">
    <cofactor evidence="2">
        <name>Mg(2+)</name>
        <dbReference type="ChEBI" id="CHEBI:18420"/>
    </cofactor>
</comment>
<evidence type="ECO:0000256" key="4">
    <source>
        <dbReference type="ARBA" id="ARBA00022801"/>
    </source>
</evidence>
<name>A0A1R2CGJ5_9CILI</name>
<reference evidence="8 9" key="1">
    <citation type="submission" date="2016-11" db="EMBL/GenBank/DDBJ databases">
        <title>The macronuclear genome of Stentor coeruleus: a giant cell with tiny introns.</title>
        <authorList>
            <person name="Slabodnick M."/>
            <person name="Ruby J.G."/>
            <person name="Reiff S.B."/>
            <person name="Swart E.C."/>
            <person name="Gosai S."/>
            <person name="Prabakaran S."/>
            <person name="Witkowska E."/>
            <person name="Larue G.E."/>
            <person name="Fisher S."/>
            <person name="Freeman R.M."/>
            <person name="Gunawardena J."/>
            <person name="Chu W."/>
            <person name="Stover N.A."/>
            <person name="Gregory B.D."/>
            <person name="Nowacki M."/>
            <person name="Derisi J."/>
            <person name="Roy S.W."/>
            <person name="Marshall W.F."/>
            <person name="Sood P."/>
        </authorList>
    </citation>
    <scope>NUCLEOTIDE SEQUENCE [LARGE SCALE GENOMIC DNA]</scope>
    <source>
        <strain evidence="8">WM001</strain>
    </source>
</reference>
<comment type="cofactor">
    <cofactor evidence="1">
        <name>Mn(2+)</name>
        <dbReference type="ChEBI" id="CHEBI:29035"/>
    </cofactor>
</comment>
<evidence type="ECO:0000313" key="9">
    <source>
        <dbReference type="Proteomes" id="UP000187209"/>
    </source>
</evidence>